<dbReference type="GO" id="GO:0000156">
    <property type="term" value="F:phosphorelay response regulator activity"/>
    <property type="evidence" value="ECO:0007669"/>
    <property type="project" value="TreeGrafter"/>
</dbReference>
<dbReference type="PROSITE" id="PS51755">
    <property type="entry name" value="OMPR_PHOB"/>
    <property type="match status" value="1"/>
</dbReference>
<dbReference type="InterPro" id="IPR039420">
    <property type="entry name" value="WalR-like"/>
</dbReference>
<accession>A0A2V3ZC43</accession>
<dbReference type="InterPro" id="IPR001789">
    <property type="entry name" value="Sig_transdc_resp-reg_receiver"/>
</dbReference>
<evidence type="ECO:0000313" key="2">
    <source>
        <dbReference type="Proteomes" id="UP000261016"/>
    </source>
</evidence>
<dbReference type="InterPro" id="IPR011006">
    <property type="entry name" value="CheY-like_superfamily"/>
</dbReference>
<dbReference type="PANTHER" id="PTHR48111">
    <property type="entry name" value="REGULATOR OF RPOS"/>
    <property type="match status" value="1"/>
</dbReference>
<dbReference type="GO" id="GO:0005829">
    <property type="term" value="C:cytosol"/>
    <property type="evidence" value="ECO:0007669"/>
    <property type="project" value="TreeGrafter"/>
</dbReference>
<comment type="caution">
    <text evidence="1">The sequence shown here is derived from an EMBL/GenBank/DDBJ whole genome shotgun (WGS) entry which is preliminary data.</text>
</comment>
<dbReference type="Proteomes" id="UP000261016">
    <property type="component" value="Unassembled WGS sequence"/>
</dbReference>
<keyword evidence="1" id="KW-0238">DNA-binding</keyword>
<dbReference type="Gene3D" id="3.40.50.2300">
    <property type="match status" value="1"/>
</dbReference>
<dbReference type="InterPro" id="IPR001867">
    <property type="entry name" value="OmpR/PhoB-type_DNA-bd"/>
</dbReference>
<dbReference type="GO" id="GO:0006355">
    <property type="term" value="P:regulation of DNA-templated transcription"/>
    <property type="evidence" value="ECO:0007669"/>
    <property type="project" value="InterPro"/>
</dbReference>
<dbReference type="GO" id="GO:0000976">
    <property type="term" value="F:transcription cis-regulatory region binding"/>
    <property type="evidence" value="ECO:0007669"/>
    <property type="project" value="TreeGrafter"/>
</dbReference>
<dbReference type="PROSITE" id="PS50110">
    <property type="entry name" value="RESPONSE_REGULATORY"/>
    <property type="match status" value="1"/>
</dbReference>
<gene>
    <name evidence="1" type="ORF">DXC19_07795</name>
</gene>
<dbReference type="SMART" id="SM00448">
    <property type="entry name" value="REC"/>
    <property type="match status" value="1"/>
</dbReference>
<dbReference type="PANTHER" id="PTHR48111:SF1">
    <property type="entry name" value="TWO-COMPONENT RESPONSE REGULATOR ORR33"/>
    <property type="match status" value="1"/>
</dbReference>
<organism evidence="1 2">
    <name type="scientific">Staphylococcus warneri</name>
    <dbReference type="NCBI Taxonomy" id="1292"/>
    <lineage>
        <taxon>Bacteria</taxon>
        <taxon>Bacillati</taxon>
        <taxon>Bacillota</taxon>
        <taxon>Bacilli</taxon>
        <taxon>Bacillales</taxon>
        <taxon>Staphylococcaceae</taxon>
        <taxon>Staphylococcus</taxon>
    </lineage>
</organism>
<sequence>MKILLIEDNIFIGELIQKMLRLKKYQVHWLRNGIEVMEYLSDTSYDILLVDWMLPKRSGLEIIKEIRDKNINIPIIMLTAKSQTADKVSGLNIGADDYLTKPFEFEELEARILANVKRFSRTQTMQQNTKKIGNITYHYNQHQFTINQRIIDLTLKEYQLLELLFLYEVVPRNLIIEKIWNIDQVVTSNNVDVLVKLLRSKLKAIRASLKIKNIRNIGYKLEVSD</sequence>
<dbReference type="CDD" id="cd00383">
    <property type="entry name" value="trans_reg_C"/>
    <property type="match status" value="1"/>
</dbReference>
<dbReference type="Pfam" id="PF00486">
    <property type="entry name" value="Trans_reg_C"/>
    <property type="match status" value="1"/>
</dbReference>
<evidence type="ECO:0000313" key="1">
    <source>
        <dbReference type="EMBL" id="RGM30351.1"/>
    </source>
</evidence>
<dbReference type="AlphaFoldDB" id="A0A2V3ZC43"/>
<dbReference type="Gene3D" id="6.10.250.690">
    <property type="match status" value="1"/>
</dbReference>
<reference evidence="1 2" key="1">
    <citation type="submission" date="2018-08" db="EMBL/GenBank/DDBJ databases">
        <title>A genome reference for cultivated species of the human gut microbiota.</title>
        <authorList>
            <person name="Zou Y."/>
            <person name="Xue W."/>
            <person name="Luo G."/>
        </authorList>
    </citation>
    <scope>NUCLEOTIDE SEQUENCE [LARGE SCALE GENOMIC DNA]</scope>
    <source>
        <strain evidence="1 2">OM08-17AT</strain>
    </source>
</reference>
<dbReference type="Gene3D" id="1.10.10.10">
    <property type="entry name" value="Winged helix-like DNA-binding domain superfamily/Winged helix DNA-binding domain"/>
    <property type="match status" value="1"/>
</dbReference>
<protein>
    <submittedName>
        <fullName evidence="1">DNA-binding response regulator</fullName>
    </submittedName>
</protein>
<dbReference type="Pfam" id="PF00072">
    <property type="entry name" value="Response_reg"/>
    <property type="match status" value="1"/>
</dbReference>
<proteinExistence type="predicted"/>
<dbReference type="GO" id="GO:0032993">
    <property type="term" value="C:protein-DNA complex"/>
    <property type="evidence" value="ECO:0007669"/>
    <property type="project" value="TreeGrafter"/>
</dbReference>
<dbReference type="RefSeq" id="WP_058714279.1">
    <property type="nucleotide sequence ID" value="NZ_CABMFV010000003.1"/>
</dbReference>
<dbReference type="SMART" id="SM00862">
    <property type="entry name" value="Trans_reg_C"/>
    <property type="match status" value="1"/>
</dbReference>
<name>A0A2V3ZC43_STAWA</name>
<dbReference type="InterPro" id="IPR036388">
    <property type="entry name" value="WH-like_DNA-bd_sf"/>
</dbReference>
<dbReference type="SUPFAM" id="SSF52172">
    <property type="entry name" value="CheY-like"/>
    <property type="match status" value="1"/>
</dbReference>
<dbReference type="EMBL" id="QSTD01000003">
    <property type="protein sequence ID" value="RGM30351.1"/>
    <property type="molecule type" value="Genomic_DNA"/>
</dbReference>